<dbReference type="OrthoDB" id="289126at2"/>
<dbReference type="InterPro" id="IPR022655">
    <property type="entry name" value="DUF1553"/>
</dbReference>
<dbReference type="AlphaFoldDB" id="A0A5R8K8G8"/>
<feature type="chain" id="PRO_5024413634" evidence="2">
    <location>
        <begin position="25"/>
        <end position="738"/>
    </location>
</feature>
<reference evidence="5 6" key="1">
    <citation type="submission" date="2019-05" db="EMBL/GenBank/DDBJ databases">
        <title>Verrucobacter flavum gen. nov., sp. nov. a new member of the family Verrucomicrobiaceae.</title>
        <authorList>
            <person name="Szuroczki S."/>
            <person name="Abbaszade G."/>
            <person name="Szabo A."/>
            <person name="Felfoldi T."/>
            <person name="Schumann P."/>
            <person name="Boka K."/>
            <person name="Keki Z."/>
            <person name="Toumi M."/>
            <person name="Toth E."/>
        </authorList>
    </citation>
    <scope>NUCLEOTIDE SEQUENCE [LARGE SCALE GENOMIC DNA]</scope>
    <source>
        <strain evidence="5 6">MG-N-17</strain>
    </source>
</reference>
<keyword evidence="2" id="KW-0732">Signal</keyword>
<dbReference type="PANTHER" id="PTHR35889">
    <property type="entry name" value="CYCLOINULO-OLIGOSACCHARIDE FRUCTANOTRANSFERASE-RELATED"/>
    <property type="match status" value="1"/>
</dbReference>
<dbReference type="Proteomes" id="UP000306196">
    <property type="component" value="Unassembled WGS sequence"/>
</dbReference>
<dbReference type="PANTHER" id="PTHR35889:SF3">
    <property type="entry name" value="F-BOX DOMAIN-CONTAINING PROTEIN"/>
    <property type="match status" value="1"/>
</dbReference>
<accession>A0A5R8K8G8</accession>
<proteinExistence type="predicted"/>
<evidence type="ECO:0000256" key="1">
    <source>
        <dbReference type="SAM" id="MobiDB-lite"/>
    </source>
</evidence>
<name>A0A5R8K8G8_9BACT</name>
<evidence type="ECO:0000259" key="4">
    <source>
        <dbReference type="Pfam" id="PF07587"/>
    </source>
</evidence>
<organism evidence="5 6">
    <name type="scientific">Phragmitibacter flavus</name>
    <dbReference type="NCBI Taxonomy" id="2576071"/>
    <lineage>
        <taxon>Bacteria</taxon>
        <taxon>Pseudomonadati</taxon>
        <taxon>Verrucomicrobiota</taxon>
        <taxon>Verrucomicrobiia</taxon>
        <taxon>Verrucomicrobiales</taxon>
        <taxon>Verrucomicrobiaceae</taxon>
        <taxon>Phragmitibacter</taxon>
    </lineage>
</organism>
<sequence>MRLFKATRISILLAIQLAAGSILADTKTPRIWTDVEGRKVSATFIMLQGDSVHIQLANGNIHAIALELLSAEDQKAARSLPPSPLASALNSVPTHMNAAQAAAKVDELVLAGLHKANQKLSHDATRKDGKFAPLKPNPPLNDEQFVRRAYLDIAGRIPNQQETVSFLQSNANDKRMRLIDTLLESDGHVSHLYNYLAEMLRIVDHYGFYIRSSNYIQWMKEQIRNNRPWNELVYELLAAKGKVWNNGPAGYLLRDSSMPLDNLANTLSVFLGTDLSCAQCHDHPFAEWTQRDFYQMAAFFGATSTMTSNSDFPRERRRDLVQAAQDLLTANGRDGKSFGGKINNLVGSNLYDINDLQENRLRLPHDYAYKDGTPGEPVEPKLIVWPDTNPRHNAAYKTMAARRTGDVDGLRQSFAGWVTHAENPRFAMSIANRMWQRAFGLSLMPSVTQLDNPDDAYNPALLKHLTSEMIRLKFNLKEFMRILYNTRAYQSQATNHELAMGEPYHFQGPVLRRMSAEQAWDSFMTLVLGEPDKFKNNESDLYGRAVEMNMLNPALDAQIILRKLQAVESVDARIRSKAAGGLAMADTGGGMSEMNASTPDMTTGSADGYLTHEGLKLMRASELPQPAPAGHFLLQFGQSTRQVMDGGNREGNIPQILMLMNGQVQKMLTNQDSLVMRNMSKVASPPDKVESVFLSILNRRPTLTEKDIARQELAAHGDDAYADIIWALINTREFYFIQ</sequence>
<comment type="caution">
    <text evidence="5">The sequence shown here is derived from an EMBL/GenBank/DDBJ whole genome shotgun (WGS) entry which is preliminary data.</text>
</comment>
<dbReference type="Pfam" id="PF07583">
    <property type="entry name" value="PSCyt2"/>
    <property type="match status" value="1"/>
</dbReference>
<dbReference type="EMBL" id="VAUV01000021">
    <property type="protein sequence ID" value="TLD68632.1"/>
    <property type="molecule type" value="Genomic_DNA"/>
</dbReference>
<evidence type="ECO:0000313" key="6">
    <source>
        <dbReference type="Proteomes" id="UP000306196"/>
    </source>
</evidence>
<dbReference type="InterPro" id="IPR011444">
    <property type="entry name" value="DUF1549"/>
</dbReference>
<evidence type="ECO:0000313" key="5">
    <source>
        <dbReference type="EMBL" id="TLD68632.1"/>
    </source>
</evidence>
<feature type="domain" description="DUF1549" evidence="3">
    <location>
        <begin position="134"/>
        <end position="303"/>
    </location>
</feature>
<keyword evidence="6" id="KW-1185">Reference proteome</keyword>
<feature type="compositionally biased region" description="Basic and acidic residues" evidence="1">
    <location>
        <begin position="120"/>
        <end position="130"/>
    </location>
</feature>
<protein>
    <submittedName>
        <fullName evidence="5">DUF1549 domain-containing protein</fullName>
    </submittedName>
</protein>
<feature type="domain" description="DUF1553" evidence="4">
    <location>
        <begin position="411"/>
        <end position="711"/>
    </location>
</feature>
<evidence type="ECO:0000256" key="2">
    <source>
        <dbReference type="SAM" id="SignalP"/>
    </source>
</evidence>
<gene>
    <name evidence="5" type="ORF">FEM03_21560</name>
</gene>
<evidence type="ECO:0000259" key="3">
    <source>
        <dbReference type="Pfam" id="PF07583"/>
    </source>
</evidence>
<dbReference type="Gene3D" id="2.30.30.700">
    <property type="entry name" value="SLA1 homology domain 1"/>
    <property type="match status" value="1"/>
</dbReference>
<feature type="signal peptide" evidence="2">
    <location>
        <begin position="1"/>
        <end position="24"/>
    </location>
</feature>
<feature type="region of interest" description="Disordered" evidence="1">
    <location>
        <begin position="120"/>
        <end position="139"/>
    </location>
</feature>
<dbReference type="RefSeq" id="WP_138088386.1">
    <property type="nucleotide sequence ID" value="NZ_VAUV01000021.1"/>
</dbReference>
<dbReference type="Pfam" id="PF07587">
    <property type="entry name" value="PSD1"/>
    <property type="match status" value="1"/>
</dbReference>